<organism evidence="1 2">
    <name type="scientific">Candidatus Phycosocius spiralis</name>
    <dbReference type="NCBI Taxonomy" id="2815099"/>
    <lineage>
        <taxon>Bacteria</taxon>
        <taxon>Pseudomonadati</taxon>
        <taxon>Pseudomonadota</taxon>
        <taxon>Alphaproteobacteria</taxon>
        <taxon>Caulobacterales</taxon>
        <taxon>Caulobacterales incertae sedis</taxon>
        <taxon>Candidatus Phycosocius</taxon>
    </lineage>
</organism>
<accession>A0ABQ4PV72</accession>
<dbReference type="Proteomes" id="UP001161064">
    <property type="component" value="Unassembled WGS sequence"/>
</dbReference>
<evidence type="ECO:0000313" key="1">
    <source>
        <dbReference type="EMBL" id="GIU66774.1"/>
    </source>
</evidence>
<protein>
    <submittedName>
        <fullName evidence="1">Uncharacterized protein</fullName>
    </submittedName>
</protein>
<sequence length="53" mass="6238">MCQQIDTARFLMRPMGMGDLDCLVILANDLRVSAHILRMPYPYHQEDDQEWLS</sequence>
<proteinExistence type="predicted"/>
<reference evidence="1" key="2">
    <citation type="journal article" date="2023" name="ISME Commun">
        <title>Characterization of a bloom-associated alphaproteobacterial lineage, 'Candidatus Phycosocius': insights into freshwater algal-bacterial interactions.</title>
        <authorList>
            <person name="Tanabe Y."/>
            <person name="Yamaguchi H."/>
            <person name="Yoshida M."/>
            <person name="Kai A."/>
            <person name="Okazaki Y."/>
        </authorList>
    </citation>
    <scope>NUCLEOTIDE SEQUENCE</scope>
    <source>
        <strain evidence="1">BOTRYCO-1</strain>
    </source>
</reference>
<keyword evidence="2" id="KW-1185">Reference proteome</keyword>
<dbReference type="EMBL" id="BPFZ01000004">
    <property type="protein sequence ID" value="GIU66774.1"/>
    <property type="molecule type" value="Genomic_DNA"/>
</dbReference>
<reference evidence="1" key="1">
    <citation type="submission" date="2021-05" db="EMBL/GenBank/DDBJ databases">
        <authorList>
            <person name="Tanabe Y."/>
        </authorList>
    </citation>
    <scope>NUCLEOTIDE SEQUENCE</scope>
    <source>
        <strain evidence="1">BOTRYCO-1</strain>
    </source>
</reference>
<name>A0ABQ4PV72_9PROT</name>
<comment type="caution">
    <text evidence="1">The sequence shown here is derived from an EMBL/GenBank/DDBJ whole genome shotgun (WGS) entry which is preliminary data.</text>
</comment>
<dbReference type="RefSeq" id="WP_284359403.1">
    <property type="nucleotide sequence ID" value="NZ_BPFZ01000004.1"/>
</dbReference>
<evidence type="ECO:0000313" key="2">
    <source>
        <dbReference type="Proteomes" id="UP001161064"/>
    </source>
</evidence>
<gene>
    <name evidence="1" type="ORF">PsB1_0928</name>
</gene>